<dbReference type="InterPro" id="IPR025736">
    <property type="entry name" value="PucR_C-HTH_dom"/>
</dbReference>
<evidence type="ECO:0008006" key="7">
    <source>
        <dbReference type="Google" id="ProtNLM"/>
    </source>
</evidence>
<dbReference type="InterPro" id="IPR041522">
    <property type="entry name" value="CdaR_GGDEF"/>
</dbReference>
<dbReference type="RefSeq" id="WP_070009881.1">
    <property type="nucleotide sequence ID" value="NZ_LJGS01000038.1"/>
</dbReference>
<accession>A0A1E7JSV5</accession>
<feature type="domain" description="PucR C-terminal helix-turn-helix" evidence="3">
    <location>
        <begin position="334"/>
        <end position="391"/>
    </location>
</feature>
<gene>
    <name evidence="5" type="ORF">AN215_05915</name>
</gene>
<dbReference type="Pfam" id="PF05651">
    <property type="entry name" value="Diacid_rec"/>
    <property type="match status" value="1"/>
</dbReference>
<feature type="domain" description="Putative sugar diacid recognition" evidence="2">
    <location>
        <begin position="10"/>
        <end position="142"/>
    </location>
</feature>
<evidence type="ECO:0000313" key="6">
    <source>
        <dbReference type="Proteomes" id="UP000176087"/>
    </source>
</evidence>
<evidence type="ECO:0000259" key="3">
    <source>
        <dbReference type="Pfam" id="PF13556"/>
    </source>
</evidence>
<protein>
    <recommendedName>
        <fullName evidence="7">Sugar diacid utilization regulator</fullName>
    </recommendedName>
</protein>
<evidence type="ECO:0000256" key="1">
    <source>
        <dbReference type="ARBA" id="ARBA00006754"/>
    </source>
</evidence>
<proteinExistence type="inferred from homology"/>
<dbReference type="STRING" id="933944.AN215_05915"/>
<dbReference type="PANTHER" id="PTHR33744:SF15">
    <property type="entry name" value="CARBOHYDRATE DIACID REGULATOR"/>
    <property type="match status" value="1"/>
</dbReference>
<dbReference type="SUPFAM" id="SSF46689">
    <property type="entry name" value="Homeodomain-like"/>
    <property type="match status" value="1"/>
</dbReference>
<feature type="domain" description="CdaR GGDEF-like" evidence="4">
    <location>
        <begin position="151"/>
        <end position="284"/>
    </location>
</feature>
<dbReference type="InterPro" id="IPR008599">
    <property type="entry name" value="Diacid_rec"/>
</dbReference>
<dbReference type="EMBL" id="LJGT01000037">
    <property type="protein sequence ID" value="OEU91982.1"/>
    <property type="molecule type" value="Genomic_DNA"/>
</dbReference>
<organism evidence="5 6">
    <name type="scientific">Streptomyces abyssalis</name>
    <dbReference type="NCBI Taxonomy" id="933944"/>
    <lineage>
        <taxon>Bacteria</taxon>
        <taxon>Bacillati</taxon>
        <taxon>Actinomycetota</taxon>
        <taxon>Actinomycetes</taxon>
        <taxon>Kitasatosporales</taxon>
        <taxon>Streptomycetaceae</taxon>
        <taxon>Streptomyces</taxon>
    </lineage>
</organism>
<sequence>MADPGRAPALTPELAQEIAGETSAVIGLNVLITDREGTVIGSGDTSRVGSVHEASLEVLRTLQARTHSAEEAGRLRGVRPGITLPIVHDGVPVGTVGLTGAPRRVRQFGLVVQRQTEILLQESVLLRYRLVREKAREDLLRDVAFFDPESADPGVIVARAAELGVDLLLRRAAVLVVTALQEADAPAGPPGTLPAASSPLRTAREIFGDPHDVVAEMRAGRIAVLCRVSAGEEWAHGVEQRCRDLVHALRRRHGVTAHAGFGEAAADVPALHVSYADADDAVRIGPGALPGGDVFPVRALRVQQLLASTRPQARARFTGARLGGLADEPPGSPLRTTVVAWHESGFNLVQAAKRLHIHRNTLLYRLDKISKLTGRNIREPVEATAVYLACLVDQLGGG</sequence>
<evidence type="ECO:0000259" key="2">
    <source>
        <dbReference type="Pfam" id="PF05651"/>
    </source>
</evidence>
<evidence type="ECO:0000259" key="4">
    <source>
        <dbReference type="Pfam" id="PF17853"/>
    </source>
</evidence>
<dbReference type="InterPro" id="IPR009057">
    <property type="entry name" value="Homeodomain-like_sf"/>
</dbReference>
<dbReference type="Gene3D" id="1.10.10.2840">
    <property type="entry name" value="PucR C-terminal helix-turn-helix domain"/>
    <property type="match status" value="1"/>
</dbReference>
<evidence type="ECO:0000313" key="5">
    <source>
        <dbReference type="EMBL" id="OEU91982.1"/>
    </source>
</evidence>
<dbReference type="PANTHER" id="PTHR33744">
    <property type="entry name" value="CARBOHYDRATE DIACID REGULATOR"/>
    <property type="match status" value="1"/>
</dbReference>
<dbReference type="Pfam" id="PF13556">
    <property type="entry name" value="HTH_30"/>
    <property type="match status" value="1"/>
</dbReference>
<dbReference type="Pfam" id="PF17853">
    <property type="entry name" value="GGDEF_2"/>
    <property type="match status" value="1"/>
</dbReference>
<comment type="similarity">
    <text evidence="1">Belongs to the CdaR family.</text>
</comment>
<dbReference type="AlphaFoldDB" id="A0A1E7JSV5"/>
<dbReference type="OrthoDB" id="8026818at2"/>
<name>A0A1E7JSV5_9ACTN</name>
<dbReference type="InterPro" id="IPR042070">
    <property type="entry name" value="PucR_C-HTH_sf"/>
</dbReference>
<dbReference type="InterPro" id="IPR051448">
    <property type="entry name" value="CdaR-like_regulators"/>
</dbReference>
<comment type="caution">
    <text evidence="5">The sequence shown here is derived from an EMBL/GenBank/DDBJ whole genome shotgun (WGS) entry which is preliminary data.</text>
</comment>
<dbReference type="PATRIC" id="fig|933944.5.peg.1460"/>
<keyword evidence="6" id="KW-1185">Reference proteome</keyword>
<dbReference type="Proteomes" id="UP000176087">
    <property type="component" value="Unassembled WGS sequence"/>
</dbReference>
<reference evidence="5 6" key="1">
    <citation type="journal article" date="2016" name="Front. Microbiol.">
        <title>Comparative Genomics Analysis of Streptomyces Species Reveals Their Adaptation to the Marine Environment and Their Diversity at the Genomic Level.</title>
        <authorList>
            <person name="Tian X."/>
            <person name="Zhang Z."/>
            <person name="Yang T."/>
            <person name="Chen M."/>
            <person name="Li J."/>
            <person name="Chen F."/>
            <person name="Yang J."/>
            <person name="Li W."/>
            <person name="Zhang B."/>
            <person name="Zhang Z."/>
            <person name="Wu J."/>
            <person name="Zhang C."/>
            <person name="Long L."/>
            <person name="Xiao J."/>
        </authorList>
    </citation>
    <scope>NUCLEOTIDE SEQUENCE [LARGE SCALE GENOMIC DNA]</scope>
    <source>
        <strain evidence="5 6">SCSIO 10390</strain>
    </source>
</reference>